<protein>
    <submittedName>
        <fullName evidence="6">Cell division protein FtsK/SpoIIIE</fullName>
    </submittedName>
</protein>
<dbReference type="AlphaFoldDB" id="F4CSD6"/>
<keyword evidence="7" id="KW-1185">Reference proteome</keyword>
<dbReference type="PANTHER" id="PTHR22683">
    <property type="entry name" value="SPORULATION PROTEIN RELATED"/>
    <property type="match status" value="1"/>
</dbReference>
<keyword evidence="4" id="KW-0472">Membrane</keyword>
<gene>
    <name evidence="6" type="ordered locus">Psed_0856</name>
</gene>
<accession>F4CSD6</accession>
<dbReference type="eggNOG" id="COG1674">
    <property type="taxonomic scope" value="Bacteria"/>
</dbReference>
<dbReference type="GO" id="GO:0003677">
    <property type="term" value="F:DNA binding"/>
    <property type="evidence" value="ECO:0007669"/>
    <property type="project" value="InterPro"/>
</dbReference>
<dbReference type="Gene3D" id="3.40.50.300">
    <property type="entry name" value="P-loop containing nucleotide triphosphate hydrolases"/>
    <property type="match status" value="1"/>
</dbReference>
<keyword evidence="4" id="KW-1133">Transmembrane helix</keyword>
<evidence type="ECO:0000256" key="2">
    <source>
        <dbReference type="ARBA" id="ARBA00022840"/>
    </source>
</evidence>
<dbReference type="OrthoDB" id="3315716at2"/>
<evidence type="ECO:0000256" key="3">
    <source>
        <dbReference type="PROSITE-ProRule" id="PRU00289"/>
    </source>
</evidence>
<reference evidence="6 7" key="1">
    <citation type="journal article" date="2011" name="J. Bacteriol.">
        <title>Genome sequence of the 1,4-dioxane-degrading Pseudonocardia dioxanivorans strain CB1190.</title>
        <authorList>
            <person name="Sales C.M."/>
            <person name="Mahendra S."/>
            <person name="Grostern A."/>
            <person name="Parales R.E."/>
            <person name="Goodwin L.A."/>
            <person name="Woyke T."/>
            <person name="Nolan M."/>
            <person name="Lapidus A."/>
            <person name="Chertkov O."/>
            <person name="Ovchinnikova G."/>
            <person name="Sczyrba A."/>
            <person name="Alvarez-Cohen L."/>
        </authorList>
    </citation>
    <scope>NUCLEOTIDE SEQUENCE [LARGE SCALE GENOMIC DNA]</scope>
    <source>
        <strain evidence="7">ATCC 55486 / DSM 44775 / JCM 13855 / CB1190</strain>
    </source>
</reference>
<dbReference type="SUPFAM" id="SSF52540">
    <property type="entry name" value="P-loop containing nucleoside triphosphate hydrolases"/>
    <property type="match status" value="1"/>
</dbReference>
<feature type="transmembrane region" description="Helical" evidence="4">
    <location>
        <begin position="135"/>
        <end position="154"/>
    </location>
</feature>
<dbReference type="InterPro" id="IPR027417">
    <property type="entry name" value="P-loop_NTPase"/>
</dbReference>
<evidence type="ECO:0000256" key="4">
    <source>
        <dbReference type="SAM" id="Phobius"/>
    </source>
</evidence>
<dbReference type="KEGG" id="pdx:Psed_0856"/>
<dbReference type="GO" id="GO:0005524">
    <property type="term" value="F:ATP binding"/>
    <property type="evidence" value="ECO:0007669"/>
    <property type="project" value="UniProtKB-UniRule"/>
</dbReference>
<evidence type="ECO:0000313" key="7">
    <source>
        <dbReference type="Proteomes" id="UP000007809"/>
    </source>
</evidence>
<keyword evidence="4" id="KW-0812">Transmembrane</keyword>
<dbReference type="PROSITE" id="PS50901">
    <property type="entry name" value="FTSK"/>
    <property type="match status" value="1"/>
</dbReference>
<sequence>MSAVPYEPVADPQPVDQIREPRRTAFDRITAHREAAKHPIVVPWVRDRDQRDPILRWAAGYSWHVARFHAVRLPVYVLRVLRRSPVGLGRAIRWVVDGMTDSEARPLRKSAVVRDDVREYMQLARERNARVRHRAVAAVVGGVLVAAFLVWLLLVATGPLFWAGLAAAVAVLGVIGRDREKPLITRATTPLHLAPVLRADVVEVALRALPGVVKKDARIEFPDPVTRDGPGYLARVNLPVGVTPQDVMGKRAALASGLRRPIGCVWPAPGPHHGGQLDLWVGDQDLATARQPVYPLLEKGVADVFGRLPYGTNQRNGKVGVQLIENNALIGAMVGQGKTSAMRVLALGCALDVTAELRVWELKGSGDLGALEQLAHTYGSGQDDETIRGCLEDLRAIRAEVERRAGEIKKIAKRSPEMCPNNKVTRDLANRRDLGLHPMVVLLDEVQNLFSHETYGKEAGKLALDIIRLGRAFGVMLVQATQRPDADSLPKGISSNAGIRIALRVMDDYANNAILGAGMYAAGIRATDFTVRDKGIAWLVGVEDEPLVAKSFNITTGMAERVCERARKLREQAGRLTGHAIGATVEGKGADLLTDVRKVLAELGQDWVWSKVAAERLAELRPDVYRGWTADTFGAAMKGRGVATKQINRTGPDGLRHNWWGVELGQLPDATGSASTSG</sequence>
<evidence type="ECO:0000259" key="5">
    <source>
        <dbReference type="PROSITE" id="PS50901"/>
    </source>
</evidence>
<dbReference type="EMBL" id="CP002593">
    <property type="protein sequence ID" value="AEA23110.1"/>
    <property type="molecule type" value="Genomic_DNA"/>
</dbReference>
<dbReference type="Proteomes" id="UP000007809">
    <property type="component" value="Chromosome"/>
</dbReference>
<evidence type="ECO:0000256" key="1">
    <source>
        <dbReference type="ARBA" id="ARBA00022741"/>
    </source>
</evidence>
<dbReference type="STRING" id="675635.Psed_0856"/>
<keyword evidence="1 3" id="KW-0547">Nucleotide-binding</keyword>
<dbReference type="PANTHER" id="PTHR22683:SF41">
    <property type="entry name" value="DNA TRANSLOCASE FTSK"/>
    <property type="match status" value="1"/>
</dbReference>
<keyword evidence="2 3" id="KW-0067">ATP-binding</keyword>
<dbReference type="GO" id="GO:0051301">
    <property type="term" value="P:cell division"/>
    <property type="evidence" value="ECO:0007669"/>
    <property type="project" value="UniProtKB-KW"/>
</dbReference>
<feature type="binding site" evidence="3">
    <location>
        <begin position="332"/>
        <end position="339"/>
    </location>
    <ligand>
        <name>ATP</name>
        <dbReference type="ChEBI" id="CHEBI:30616"/>
    </ligand>
</feature>
<dbReference type="InterPro" id="IPR002543">
    <property type="entry name" value="FtsK_dom"/>
</dbReference>
<proteinExistence type="predicted"/>
<dbReference type="InterPro" id="IPR050206">
    <property type="entry name" value="FtsK/SpoIIIE/SftA"/>
</dbReference>
<keyword evidence="6" id="KW-0132">Cell division</keyword>
<name>F4CSD6_PSEUX</name>
<feature type="domain" description="FtsK" evidence="5">
    <location>
        <begin position="316"/>
        <end position="512"/>
    </location>
</feature>
<keyword evidence="6" id="KW-0131">Cell cycle</keyword>
<dbReference type="HOGENOM" id="CLU_020567_1_0_11"/>
<dbReference type="RefSeq" id="WP_013673051.1">
    <property type="nucleotide sequence ID" value="NC_015312.1"/>
</dbReference>
<organism evidence="6 7">
    <name type="scientific">Pseudonocardia dioxanivorans (strain ATCC 55486 / DSM 44775 / JCM 13855 / CB1190)</name>
    <dbReference type="NCBI Taxonomy" id="675635"/>
    <lineage>
        <taxon>Bacteria</taxon>
        <taxon>Bacillati</taxon>
        <taxon>Actinomycetota</taxon>
        <taxon>Actinomycetes</taxon>
        <taxon>Pseudonocardiales</taxon>
        <taxon>Pseudonocardiaceae</taxon>
        <taxon>Pseudonocardia</taxon>
    </lineage>
</organism>
<evidence type="ECO:0000313" key="6">
    <source>
        <dbReference type="EMBL" id="AEA23110.1"/>
    </source>
</evidence>